<keyword evidence="3" id="KW-1185">Reference proteome</keyword>
<evidence type="ECO:0000313" key="3">
    <source>
        <dbReference type="Proteomes" id="UP000190341"/>
    </source>
</evidence>
<dbReference type="OrthoDB" id="5984353at2"/>
<evidence type="ECO:0008006" key="4">
    <source>
        <dbReference type="Google" id="ProtNLM"/>
    </source>
</evidence>
<keyword evidence="1" id="KW-0732">Signal</keyword>
<dbReference type="RefSeq" id="WP_079724967.1">
    <property type="nucleotide sequence ID" value="NZ_BMCL01000001.1"/>
</dbReference>
<organism evidence="2 3">
    <name type="scientific">Pseudoxanthomonas indica</name>
    <dbReference type="NCBI Taxonomy" id="428993"/>
    <lineage>
        <taxon>Bacteria</taxon>
        <taxon>Pseudomonadati</taxon>
        <taxon>Pseudomonadota</taxon>
        <taxon>Gammaproteobacteria</taxon>
        <taxon>Lysobacterales</taxon>
        <taxon>Lysobacteraceae</taxon>
        <taxon>Pseudoxanthomonas</taxon>
    </lineage>
</organism>
<feature type="chain" id="PRO_5012120489" description="Secreted protein" evidence="1">
    <location>
        <begin position="29"/>
        <end position="220"/>
    </location>
</feature>
<protein>
    <recommendedName>
        <fullName evidence="4">Secreted protein</fullName>
    </recommendedName>
</protein>
<reference evidence="2 3" key="1">
    <citation type="submission" date="2017-02" db="EMBL/GenBank/DDBJ databases">
        <authorList>
            <person name="Peterson S.W."/>
        </authorList>
    </citation>
    <scope>NUCLEOTIDE SEQUENCE [LARGE SCALE GENOMIC DNA]</scope>
    <source>
        <strain evidence="2 3">P15</strain>
    </source>
</reference>
<proteinExistence type="predicted"/>
<dbReference type="EMBL" id="FUZV01000002">
    <property type="protein sequence ID" value="SKC76202.1"/>
    <property type="molecule type" value="Genomic_DNA"/>
</dbReference>
<sequence>MKSVRASLDAMPAALLAAGLLVGAPAGARNQAATPDKAPVTIEVRGDDFPVLVHETGLPPPLDENGLPRTPGCEAVRARRVDELPYPWREAVDRIRFDCQPLGEADELISLDVSALLLPGRVWLAGHPVAEIHLMDSELYGDHQYIVTGRYQEVATDMRTHVETQCQLRAIREEVATPIGCVMTESADQLYLETNEVGGIWIHADPDDASRTIYSEAWAD</sequence>
<gene>
    <name evidence="2" type="ORF">SAMN06296058_2632</name>
</gene>
<name>A0A1T5LJR4_9GAMM</name>
<dbReference type="STRING" id="428993.SAMN06296058_2632"/>
<evidence type="ECO:0000313" key="2">
    <source>
        <dbReference type="EMBL" id="SKC76202.1"/>
    </source>
</evidence>
<dbReference type="AlphaFoldDB" id="A0A1T5LJR4"/>
<feature type="signal peptide" evidence="1">
    <location>
        <begin position="1"/>
        <end position="28"/>
    </location>
</feature>
<dbReference type="Proteomes" id="UP000190341">
    <property type="component" value="Unassembled WGS sequence"/>
</dbReference>
<evidence type="ECO:0000256" key="1">
    <source>
        <dbReference type="SAM" id="SignalP"/>
    </source>
</evidence>
<accession>A0A1T5LJR4</accession>